<protein>
    <submittedName>
        <fullName evidence="1">Uncharacterized protein</fullName>
    </submittedName>
</protein>
<accession>A0A3T0E6B6</accession>
<evidence type="ECO:0000313" key="2">
    <source>
        <dbReference type="Proteomes" id="UP000286954"/>
    </source>
</evidence>
<name>A0A3T0E6B6_9PROT</name>
<dbReference type="KEGG" id="gak:X907_0304"/>
<reference evidence="1 2" key="1">
    <citation type="submission" date="2016-12" db="EMBL/GenBank/DDBJ databases">
        <title>The genome of dimorphic prosthecate Glycocaulis alkaliphilus 6b-8t, isolated from crude oil dictates its adaptability in petroleum environments.</title>
        <authorList>
            <person name="Wu X.-L."/>
            <person name="Geng S."/>
        </authorList>
    </citation>
    <scope>NUCLEOTIDE SEQUENCE [LARGE SCALE GENOMIC DNA]</scope>
    <source>
        <strain evidence="1 2">6B-8</strain>
    </source>
</reference>
<sequence length="48" mass="4735">MSALNAFTSNATVRAEARGGRAVPALQITITTIIITTTGGTGGGADMV</sequence>
<organism evidence="1 2">
    <name type="scientific">Glycocaulis alkaliphilus</name>
    <dbReference type="NCBI Taxonomy" id="1434191"/>
    <lineage>
        <taxon>Bacteria</taxon>
        <taxon>Pseudomonadati</taxon>
        <taxon>Pseudomonadota</taxon>
        <taxon>Alphaproteobacteria</taxon>
        <taxon>Maricaulales</taxon>
        <taxon>Maricaulaceae</taxon>
        <taxon>Glycocaulis</taxon>
    </lineage>
</organism>
<keyword evidence="2" id="KW-1185">Reference proteome</keyword>
<dbReference type="Proteomes" id="UP000286954">
    <property type="component" value="Chromosome"/>
</dbReference>
<gene>
    <name evidence="1" type="ORF">X907_0304</name>
</gene>
<dbReference type="AlphaFoldDB" id="A0A3T0E6B6"/>
<evidence type="ECO:0000313" key="1">
    <source>
        <dbReference type="EMBL" id="AZU02852.1"/>
    </source>
</evidence>
<dbReference type="RefSeq" id="WP_170175413.1">
    <property type="nucleotide sequence ID" value="NZ_BMFB01000006.1"/>
</dbReference>
<proteinExistence type="predicted"/>
<dbReference type="EMBL" id="CP018911">
    <property type="protein sequence ID" value="AZU02852.1"/>
    <property type="molecule type" value="Genomic_DNA"/>
</dbReference>